<evidence type="ECO:0000256" key="1">
    <source>
        <dbReference type="SAM" id="Phobius"/>
    </source>
</evidence>
<keyword evidence="3" id="KW-1185">Reference proteome</keyword>
<reference evidence="2 3" key="1">
    <citation type="journal article" date="2019" name="Int. J. Syst. Evol. Microbiol.">
        <title>The Global Catalogue of Microorganisms (GCM) 10K type strain sequencing project: providing services to taxonomists for standard genome sequencing and annotation.</title>
        <authorList>
            <consortium name="The Broad Institute Genomics Platform"/>
            <consortium name="The Broad Institute Genome Sequencing Center for Infectious Disease"/>
            <person name="Wu L."/>
            <person name="Ma J."/>
        </authorList>
    </citation>
    <scope>NUCLEOTIDE SEQUENCE [LARGE SCALE GENOMIC DNA]</scope>
    <source>
        <strain evidence="2 3">JCM 16026</strain>
    </source>
</reference>
<gene>
    <name evidence="2" type="ORF">GCM10009846_03190</name>
</gene>
<feature type="transmembrane region" description="Helical" evidence="1">
    <location>
        <begin position="75"/>
        <end position="94"/>
    </location>
</feature>
<dbReference type="EMBL" id="BAAAQT010000001">
    <property type="protein sequence ID" value="GAA2170971.1"/>
    <property type="molecule type" value="Genomic_DNA"/>
</dbReference>
<protein>
    <recommendedName>
        <fullName evidence="4">DUF3054 domain-containing protein</fullName>
    </recommendedName>
</protein>
<evidence type="ECO:0008006" key="4">
    <source>
        <dbReference type="Google" id="ProtNLM"/>
    </source>
</evidence>
<feature type="transmembrane region" description="Helical" evidence="1">
    <location>
        <begin position="100"/>
        <end position="120"/>
    </location>
</feature>
<accession>A0ABN3AJQ0</accession>
<sequence length="141" mass="14618">MTDARPSAPSTRRRLGALAGDVACILVFATVGRASHDGISSVGDVLWTALPFLVALGVGWFVTLAWRAPLAPGRVGVPLAAVTVLVGMLGRALLGEGTALPFVVVATVTVLLLLVGWRLVARLVVGRRRTTLAGGSSGRRR</sequence>
<keyword evidence="1" id="KW-1133">Transmembrane helix</keyword>
<evidence type="ECO:0000313" key="3">
    <source>
        <dbReference type="Proteomes" id="UP001501599"/>
    </source>
</evidence>
<comment type="caution">
    <text evidence="2">The sequence shown here is derived from an EMBL/GenBank/DDBJ whole genome shotgun (WGS) entry which is preliminary data.</text>
</comment>
<dbReference type="Proteomes" id="UP001501599">
    <property type="component" value="Unassembled WGS sequence"/>
</dbReference>
<keyword evidence="1" id="KW-0812">Transmembrane</keyword>
<feature type="transmembrane region" description="Helical" evidence="1">
    <location>
        <begin position="15"/>
        <end position="34"/>
    </location>
</feature>
<evidence type="ECO:0000313" key="2">
    <source>
        <dbReference type="EMBL" id="GAA2170971.1"/>
    </source>
</evidence>
<dbReference type="RefSeq" id="WP_344339615.1">
    <property type="nucleotide sequence ID" value="NZ_BAAAQT010000001.1"/>
</dbReference>
<name>A0ABN3AJQ0_9MICO</name>
<proteinExistence type="predicted"/>
<feature type="transmembrane region" description="Helical" evidence="1">
    <location>
        <begin position="46"/>
        <end position="66"/>
    </location>
</feature>
<dbReference type="Pfam" id="PF11255">
    <property type="entry name" value="DUF3054"/>
    <property type="match status" value="1"/>
</dbReference>
<organism evidence="2 3">
    <name type="scientific">Agrococcus versicolor</name>
    <dbReference type="NCBI Taxonomy" id="501482"/>
    <lineage>
        <taxon>Bacteria</taxon>
        <taxon>Bacillati</taxon>
        <taxon>Actinomycetota</taxon>
        <taxon>Actinomycetes</taxon>
        <taxon>Micrococcales</taxon>
        <taxon>Microbacteriaceae</taxon>
        <taxon>Agrococcus</taxon>
    </lineage>
</organism>
<dbReference type="InterPro" id="IPR021414">
    <property type="entry name" value="DUF3054"/>
</dbReference>
<keyword evidence="1" id="KW-0472">Membrane</keyword>